<dbReference type="PROSITE" id="PS51257">
    <property type="entry name" value="PROKAR_LIPOPROTEIN"/>
    <property type="match status" value="1"/>
</dbReference>
<dbReference type="Proteomes" id="UP001501221">
    <property type="component" value="Unassembled WGS sequence"/>
</dbReference>
<keyword evidence="2" id="KW-1185">Reference proteome</keyword>
<gene>
    <name evidence="1" type="ORF">GCM10009123_21110</name>
</gene>
<evidence type="ECO:0000313" key="1">
    <source>
        <dbReference type="EMBL" id="GAA0213672.1"/>
    </source>
</evidence>
<name>A0ABP3CRM1_9GAMM</name>
<accession>A0ABP3CRM1</accession>
<reference evidence="2" key="1">
    <citation type="journal article" date="2019" name="Int. J. Syst. Evol. Microbiol.">
        <title>The Global Catalogue of Microorganisms (GCM) 10K type strain sequencing project: providing services to taxonomists for standard genome sequencing and annotation.</title>
        <authorList>
            <consortium name="The Broad Institute Genomics Platform"/>
            <consortium name="The Broad Institute Genome Sequencing Center for Infectious Disease"/>
            <person name="Wu L."/>
            <person name="Ma J."/>
        </authorList>
    </citation>
    <scope>NUCLEOTIDE SEQUENCE [LARGE SCALE GENOMIC DNA]</scope>
    <source>
        <strain evidence="2">JCM 16211</strain>
    </source>
</reference>
<protein>
    <submittedName>
        <fullName evidence="1">Uncharacterized protein</fullName>
    </submittedName>
</protein>
<sequence length="75" mass="8538">MKNIRKIILLLMSLTFLSILMLWVVNSGVLGCLAYYEQCSANRVEGLSQEECSKRDDSVAFLLEEQVCLVKPVER</sequence>
<proteinExistence type="predicted"/>
<organism evidence="1 2">
    <name type="scientific">Kangiella japonica</name>
    <dbReference type="NCBI Taxonomy" id="647384"/>
    <lineage>
        <taxon>Bacteria</taxon>
        <taxon>Pseudomonadati</taxon>
        <taxon>Pseudomonadota</taxon>
        <taxon>Gammaproteobacteria</taxon>
        <taxon>Kangiellales</taxon>
        <taxon>Kangiellaceae</taxon>
        <taxon>Kangiella</taxon>
    </lineage>
</organism>
<evidence type="ECO:0000313" key="2">
    <source>
        <dbReference type="Proteomes" id="UP001501221"/>
    </source>
</evidence>
<comment type="caution">
    <text evidence="1">The sequence shown here is derived from an EMBL/GenBank/DDBJ whole genome shotgun (WGS) entry which is preliminary data.</text>
</comment>
<dbReference type="EMBL" id="BAAAFM010000008">
    <property type="protein sequence ID" value="GAA0213672.1"/>
    <property type="molecule type" value="Genomic_DNA"/>
</dbReference>